<dbReference type="EMBL" id="CP142434">
    <property type="protein sequence ID" value="XBC48425.1"/>
    <property type="molecule type" value="Genomic_DNA"/>
</dbReference>
<sequence length="67" mass="7778">MDYHEVERTVTSLTTIAGQLRNEALFKKHTDKELVDIAVRLLLNDQLTSEVSGVRNTLRFMNDPRYN</sequence>
<evidence type="ECO:0000313" key="1">
    <source>
        <dbReference type="EMBL" id="XBC48425.1"/>
    </source>
</evidence>
<accession>A0AB74U3Q0</accession>
<proteinExistence type="predicted"/>
<dbReference type="RefSeq" id="WP_347298416.1">
    <property type="nucleotide sequence ID" value="NZ_CP142434.1"/>
</dbReference>
<organism evidence="2">
    <name type="scientific">Dolosigranulum savutiense</name>
    <dbReference type="NCBI Taxonomy" id="3110288"/>
    <lineage>
        <taxon>Bacteria</taxon>
        <taxon>Bacillati</taxon>
        <taxon>Bacillota</taxon>
        <taxon>Bacilli</taxon>
        <taxon>Lactobacillales</taxon>
        <taxon>Carnobacteriaceae</taxon>
        <taxon>Dolosigranulum</taxon>
    </lineage>
</organism>
<protein>
    <submittedName>
        <fullName evidence="2">Uncharacterized protein</fullName>
    </submittedName>
</protein>
<evidence type="ECO:0000313" key="3">
    <source>
        <dbReference type="EMBL" id="XBC51820.1"/>
    </source>
</evidence>
<dbReference type="EMBL" id="CP142436">
    <property type="protein sequence ID" value="XBC50814.1"/>
    <property type="molecule type" value="Genomic_DNA"/>
</dbReference>
<dbReference type="AlphaFoldDB" id="A0AB74U3Q0"/>
<dbReference type="EMBL" id="CP142436">
    <property type="protein sequence ID" value="XBC51820.1"/>
    <property type="molecule type" value="Genomic_DNA"/>
</dbReference>
<reference evidence="2" key="1">
    <citation type="submission" date="2023-12" db="EMBL/GenBank/DDBJ databases">
        <title>Dolosigranulum savutii sp. nov. isolated from human upper respiratory samples collected in Botswana.</title>
        <authorList>
            <person name="Kelly M.S."/>
        </authorList>
    </citation>
    <scope>NUCLEOTIDE SEQUENCE</scope>
    <source>
        <strain evidence="2">MSK211</strain>
        <strain evidence="1">MSK312</strain>
    </source>
</reference>
<evidence type="ECO:0000313" key="2">
    <source>
        <dbReference type="EMBL" id="XBC50814.1"/>
    </source>
</evidence>
<gene>
    <name evidence="3" type="ORF">VUQ07_01705</name>
    <name evidence="2" type="ORF">VUQ07_05970</name>
    <name evidence="1" type="ORF">VUQ09_03265</name>
</gene>
<name>A0AB74U3Q0_9LACT</name>